<dbReference type="SUPFAM" id="SSF69593">
    <property type="entry name" value="Glycerol-3-phosphate (1)-acyltransferase"/>
    <property type="match status" value="1"/>
</dbReference>
<name>A0A6J6U6T2_9ZZZZ</name>
<dbReference type="PANTHER" id="PTHR10434">
    <property type="entry name" value="1-ACYL-SN-GLYCEROL-3-PHOSPHATE ACYLTRANSFERASE"/>
    <property type="match status" value="1"/>
</dbReference>
<dbReference type="AlphaFoldDB" id="A0A6J6U6T2"/>
<dbReference type="GO" id="GO:0006654">
    <property type="term" value="P:phosphatidic acid biosynthetic process"/>
    <property type="evidence" value="ECO:0007669"/>
    <property type="project" value="TreeGrafter"/>
</dbReference>
<dbReference type="GO" id="GO:0003841">
    <property type="term" value="F:1-acylglycerol-3-phosphate O-acyltransferase activity"/>
    <property type="evidence" value="ECO:0007669"/>
    <property type="project" value="TreeGrafter"/>
</dbReference>
<keyword evidence="2" id="KW-0012">Acyltransferase</keyword>
<dbReference type="InterPro" id="IPR002123">
    <property type="entry name" value="Plipid/glycerol_acylTrfase"/>
</dbReference>
<evidence type="ECO:0000259" key="4">
    <source>
        <dbReference type="SMART" id="SM00563"/>
    </source>
</evidence>
<accession>A0A6J6U6T2</accession>
<evidence type="ECO:0000256" key="3">
    <source>
        <dbReference type="SAM" id="MobiDB-lite"/>
    </source>
</evidence>
<feature type="domain" description="Phospholipid/glycerol acyltransferase" evidence="4">
    <location>
        <begin position="88"/>
        <end position="206"/>
    </location>
</feature>
<keyword evidence="1" id="KW-0808">Transferase</keyword>
<feature type="region of interest" description="Disordered" evidence="3">
    <location>
        <begin position="254"/>
        <end position="304"/>
    </location>
</feature>
<proteinExistence type="predicted"/>
<evidence type="ECO:0000313" key="5">
    <source>
        <dbReference type="EMBL" id="CAB4532846.1"/>
    </source>
</evidence>
<feature type="compositionally biased region" description="Basic and acidic residues" evidence="3">
    <location>
        <begin position="281"/>
        <end position="298"/>
    </location>
</feature>
<organism evidence="6">
    <name type="scientific">freshwater metagenome</name>
    <dbReference type="NCBI Taxonomy" id="449393"/>
    <lineage>
        <taxon>unclassified sequences</taxon>
        <taxon>metagenomes</taxon>
        <taxon>ecological metagenomes</taxon>
    </lineage>
</organism>
<dbReference type="SMART" id="SM00563">
    <property type="entry name" value="PlsC"/>
    <property type="match status" value="1"/>
</dbReference>
<evidence type="ECO:0000313" key="6">
    <source>
        <dbReference type="EMBL" id="CAB4755045.1"/>
    </source>
</evidence>
<evidence type="ECO:0000256" key="2">
    <source>
        <dbReference type="ARBA" id="ARBA00023315"/>
    </source>
</evidence>
<gene>
    <name evidence="5" type="ORF">UFOPK1358_00521</name>
    <name evidence="6" type="ORF">UFOPK2766_01861</name>
</gene>
<dbReference type="EMBL" id="CAEZYU010000104">
    <property type="protein sequence ID" value="CAB4755045.1"/>
    <property type="molecule type" value="Genomic_DNA"/>
</dbReference>
<protein>
    <submittedName>
        <fullName evidence="6">Unannotated protein</fullName>
    </submittedName>
</protein>
<dbReference type="Pfam" id="PF01553">
    <property type="entry name" value="Acyltransferase"/>
    <property type="match status" value="1"/>
</dbReference>
<dbReference type="CDD" id="cd07989">
    <property type="entry name" value="LPLAT_AGPAT-like"/>
    <property type="match status" value="1"/>
</dbReference>
<sequence>MKVQVPNPLNFLRGLGFPYTAAATPRGVEPVAQASKLGDFYETEWARSPLAQATRTAALETIGRAVTTAACRPEVRNSDRLDALRGPTIFVANHQSHLDTALLLTTIPKPWRQQLVVAAAADYFFDSRHSAALAAWAYGAVPMERNKVSRRSADRAAALLADGWSLLIFPEGGRSLDGWGLPHKGGAAYLSVKCNIPIVPIHLDGTGRVLRKGSKTLNPQTVVVNIGAPLMPEDDQDARSFAVTIEQAVAELADETSSDWWSARKRARTGQTPSLSGPEQDSWRRDWTSPEHKPRATESRSWPN</sequence>
<reference evidence="6" key="1">
    <citation type="submission" date="2020-05" db="EMBL/GenBank/DDBJ databases">
        <authorList>
            <person name="Chiriac C."/>
            <person name="Salcher M."/>
            <person name="Ghai R."/>
            <person name="Kavagutti S V."/>
        </authorList>
    </citation>
    <scope>NUCLEOTIDE SEQUENCE</scope>
</reference>
<evidence type="ECO:0000256" key="1">
    <source>
        <dbReference type="ARBA" id="ARBA00022679"/>
    </source>
</evidence>
<feature type="compositionally biased region" description="Polar residues" evidence="3">
    <location>
        <begin position="269"/>
        <end position="279"/>
    </location>
</feature>
<dbReference type="PANTHER" id="PTHR10434:SF11">
    <property type="entry name" value="1-ACYL-SN-GLYCEROL-3-PHOSPHATE ACYLTRANSFERASE"/>
    <property type="match status" value="1"/>
</dbReference>
<dbReference type="EMBL" id="CAEZSF010000033">
    <property type="protein sequence ID" value="CAB4532846.1"/>
    <property type="molecule type" value="Genomic_DNA"/>
</dbReference>